<dbReference type="Proteomes" id="UP001604336">
    <property type="component" value="Unassembled WGS sequence"/>
</dbReference>
<protein>
    <submittedName>
        <fullName evidence="1">Pumilio1</fullName>
    </submittedName>
</protein>
<comment type="caution">
    <text evidence="1">The sequence shown here is derived from an EMBL/GenBank/DDBJ whole genome shotgun (WGS) entry which is preliminary data.</text>
</comment>
<gene>
    <name evidence="1" type="ORF">Adt_26730</name>
</gene>
<evidence type="ECO:0000313" key="2">
    <source>
        <dbReference type="Proteomes" id="UP001604336"/>
    </source>
</evidence>
<keyword evidence="2" id="KW-1185">Reference proteome</keyword>
<name>A0ABD1RRQ5_9LAMI</name>
<dbReference type="EMBL" id="JBFOLK010000008">
    <property type="protein sequence ID" value="KAL2491102.1"/>
    <property type="molecule type" value="Genomic_DNA"/>
</dbReference>
<proteinExistence type="predicted"/>
<dbReference type="AlphaFoldDB" id="A0ABD1RRQ5"/>
<sequence>MSEEDLRSDPSYSSYYYSNVNLNPRLPPHIMSREDWRFAQRVQGGNSAIGDMRKKPETDSQADKVQGSVEWGGDELIGLPGLGLGSKQKSLAEIFQVNELDKFV</sequence>
<evidence type="ECO:0000313" key="1">
    <source>
        <dbReference type="EMBL" id="KAL2491102.1"/>
    </source>
</evidence>
<organism evidence="1 2">
    <name type="scientific">Abeliophyllum distichum</name>
    <dbReference type="NCBI Taxonomy" id="126358"/>
    <lineage>
        <taxon>Eukaryota</taxon>
        <taxon>Viridiplantae</taxon>
        <taxon>Streptophyta</taxon>
        <taxon>Embryophyta</taxon>
        <taxon>Tracheophyta</taxon>
        <taxon>Spermatophyta</taxon>
        <taxon>Magnoliopsida</taxon>
        <taxon>eudicotyledons</taxon>
        <taxon>Gunneridae</taxon>
        <taxon>Pentapetalae</taxon>
        <taxon>asterids</taxon>
        <taxon>lamiids</taxon>
        <taxon>Lamiales</taxon>
        <taxon>Oleaceae</taxon>
        <taxon>Forsythieae</taxon>
        <taxon>Abeliophyllum</taxon>
    </lineage>
</organism>
<reference evidence="2" key="1">
    <citation type="submission" date="2024-07" db="EMBL/GenBank/DDBJ databases">
        <title>Two chromosome-level genome assemblies of Korean endemic species Abeliophyllum distichum and Forsythia ovata (Oleaceae).</title>
        <authorList>
            <person name="Jang H."/>
        </authorList>
    </citation>
    <scope>NUCLEOTIDE SEQUENCE [LARGE SCALE GENOMIC DNA]</scope>
</reference>
<accession>A0ABD1RRQ5</accession>